<reference evidence="4" key="1">
    <citation type="submission" date="2018-05" db="EMBL/GenBank/DDBJ databases">
        <authorList>
            <person name="Lanie J.A."/>
            <person name="Ng W.-L."/>
            <person name="Kazmierczak K.M."/>
            <person name="Andrzejewski T.M."/>
            <person name="Davidsen T.M."/>
            <person name="Wayne K.J."/>
            <person name="Tettelin H."/>
            <person name="Glass J.I."/>
            <person name="Rusch D."/>
            <person name="Podicherti R."/>
            <person name="Tsui H.-C.T."/>
            <person name="Winkler M.E."/>
        </authorList>
    </citation>
    <scope>NUCLEOTIDE SEQUENCE</scope>
</reference>
<dbReference type="SUPFAM" id="SSF54826">
    <property type="entry name" value="Enolase N-terminal domain-like"/>
    <property type="match status" value="1"/>
</dbReference>
<dbReference type="AlphaFoldDB" id="A0A381ZL62"/>
<dbReference type="GO" id="GO:0046872">
    <property type="term" value="F:metal ion binding"/>
    <property type="evidence" value="ECO:0007669"/>
    <property type="project" value="UniProtKB-KW"/>
</dbReference>
<dbReference type="GO" id="GO:0009063">
    <property type="term" value="P:amino acid catabolic process"/>
    <property type="evidence" value="ECO:0007669"/>
    <property type="project" value="InterPro"/>
</dbReference>
<dbReference type="Pfam" id="PF13378">
    <property type="entry name" value="MR_MLE_C"/>
    <property type="match status" value="1"/>
</dbReference>
<dbReference type="SFLD" id="SFLDG00180">
    <property type="entry name" value="muconate_cycloisomerase"/>
    <property type="match status" value="1"/>
</dbReference>
<sequence length="348" mass="37125">MLITGIRTTPLLVRNKVPYHWAHGVTYGAEVILVEVQTDDGISGYGECIGTPSTAGVISFVNLAAQHLVGQSVFNSRQAMAQCYHALFQAHGTCSAPRFGGQVLAGLEMAMWDAAGKTASCAVHELLGGKVREQIEYFGFIQGETSDELAIDAAQLVQEGHRVIYGKIGRGEQLDVEIVSKVRAAVGESVRLRFDPNEAWDPLTAVRMIRKLSAYDLEMIEQPCKHQSLHALRQIRENSPVAIAADQSVFNAGDIYSALTLSAADLMVLGLHETGGIVPFVEAAAVAAAAGVNVCIHGLHETGITTCAANHAASVISNLDDGNQYMNHLLASDVISSPELSLVDGRLP</sequence>
<evidence type="ECO:0000313" key="4">
    <source>
        <dbReference type="EMBL" id="SVA89457.1"/>
    </source>
</evidence>
<evidence type="ECO:0000256" key="2">
    <source>
        <dbReference type="ARBA" id="ARBA00022723"/>
    </source>
</evidence>
<feature type="non-terminal residue" evidence="4">
    <location>
        <position position="348"/>
    </location>
</feature>
<dbReference type="PANTHER" id="PTHR48080">
    <property type="entry name" value="D-GALACTONATE DEHYDRATASE-RELATED"/>
    <property type="match status" value="1"/>
</dbReference>
<feature type="domain" description="Mandelate racemase/muconate lactonizing enzyme C-terminal" evidence="3">
    <location>
        <begin position="147"/>
        <end position="242"/>
    </location>
</feature>
<keyword evidence="2" id="KW-0479">Metal-binding</keyword>
<dbReference type="Gene3D" id="3.30.390.10">
    <property type="entry name" value="Enolase-like, N-terminal domain"/>
    <property type="match status" value="1"/>
</dbReference>
<dbReference type="InterPro" id="IPR029065">
    <property type="entry name" value="Enolase_C-like"/>
</dbReference>
<dbReference type="Pfam" id="PF02746">
    <property type="entry name" value="MR_MLE_N"/>
    <property type="match status" value="1"/>
</dbReference>
<dbReference type="SFLD" id="SFLDS00001">
    <property type="entry name" value="Enolase"/>
    <property type="match status" value="1"/>
</dbReference>
<proteinExistence type="inferred from homology"/>
<dbReference type="InterPro" id="IPR034593">
    <property type="entry name" value="DgoD-like"/>
</dbReference>
<evidence type="ECO:0000256" key="1">
    <source>
        <dbReference type="ARBA" id="ARBA00008031"/>
    </source>
</evidence>
<dbReference type="InterPro" id="IPR029017">
    <property type="entry name" value="Enolase-like_N"/>
</dbReference>
<dbReference type="InterPro" id="IPR036849">
    <property type="entry name" value="Enolase-like_C_sf"/>
</dbReference>
<dbReference type="InterPro" id="IPR018110">
    <property type="entry name" value="Mandel_Rmase/mucon_lact_enz_CS"/>
</dbReference>
<dbReference type="PROSITE" id="PS00909">
    <property type="entry name" value="MR_MLE_2"/>
    <property type="match status" value="1"/>
</dbReference>
<dbReference type="PANTHER" id="PTHR48080:SF3">
    <property type="entry name" value="ENOLASE SUPERFAMILY MEMBER DDB_G0284701"/>
    <property type="match status" value="1"/>
</dbReference>
<dbReference type="InterPro" id="IPR013342">
    <property type="entry name" value="Mandelate_racemase_C"/>
</dbReference>
<dbReference type="EMBL" id="UINC01021592">
    <property type="protein sequence ID" value="SVA89457.1"/>
    <property type="molecule type" value="Genomic_DNA"/>
</dbReference>
<accession>A0A381ZL62</accession>
<comment type="similarity">
    <text evidence="1">Belongs to the mandelate racemase/muconate lactonizing enzyme family.</text>
</comment>
<name>A0A381ZL62_9ZZZZ</name>
<gene>
    <name evidence="4" type="ORF">METZ01_LOCUS142311</name>
</gene>
<dbReference type="InterPro" id="IPR013341">
    <property type="entry name" value="Mandelate_racemase_N_dom"/>
</dbReference>
<dbReference type="SUPFAM" id="SSF51604">
    <property type="entry name" value="Enolase C-terminal domain-like"/>
    <property type="match status" value="1"/>
</dbReference>
<dbReference type="SMART" id="SM00922">
    <property type="entry name" value="MR_MLE"/>
    <property type="match status" value="1"/>
</dbReference>
<dbReference type="Gene3D" id="3.20.20.120">
    <property type="entry name" value="Enolase-like C-terminal domain"/>
    <property type="match status" value="1"/>
</dbReference>
<evidence type="ECO:0000259" key="3">
    <source>
        <dbReference type="SMART" id="SM00922"/>
    </source>
</evidence>
<protein>
    <recommendedName>
        <fullName evidence="3">Mandelate racemase/muconate lactonizing enzyme C-terminal domain-containing protein</fullName>
    </recommendedName>
</protein>
<organism evidence="4">
    <name type="scientific">marine metagenome</name>
    <dbReference type="NCBI Taxonomy" id="408172"/>
    <lineage>
        <taxon>unclassified sequences</taxon>
        <taxon>metagenomes</taxon>
        <taxon>ecological metagenomes</taxon>
    </lineage>
</organism>